<organism evidence="1">
    <name type="scientific">marine sediment metagenome</name>
    <dbReference type="NCBI Taxonomy" id="412755"/>
    <lineage>
        <taxon>unclassified sequences</taxon>
        <taxon>metagenomes</taxon>
        <taxon>ecological metagenomes</taxon>
    </lineage>
</organism>
<sequence length="745" mass="84716">LEQKLEAHRLANLAGMSRKAYEKLAVETTGKKSMTQMSDDEATRFILAIGKKDIELPFKDVSTQIASKQARSLSHELAESLGGRPSRLGVVTKETTRKSIIAQMSEMKESYLARTEFIENIMLRADNLKEGKLFQTFIRSADDATDKMMLAQLGRETAVMTEIKKWGLNIGHLLTTVTEISPGIRLTSLERMGLYLHSKNHSNWTHVVRGNFRGLVAQSGYKKTNDLLKGVVDGLSDREKALAEWMFRDVQKNTKSVAEAYKSVTGKKMKEVENYWRITLKEFDDIEIDPMVRILQREYTKRFPSARIKKSFTLPRTAKAQQPIELDAMDVFLRYNNEVEHYKAMYPLIRDLQRIYFNPRFRSAFTEKMGQARYKVVGNWVEDIAASDPLFLINAREKVLKTLRSNATTGILGLGIPIAFKQLPSFLLGATEVGTTRALGSLLKTISPAGYAETKDLIRRVSPQMFNRVMIREIAEIKASNTLVNRLTGKRNWREWAMIFTLTTDRLATTSIWRAAFDKSLAQGMTEKVAARQALQITRRTQPFFSIKDVPDFWRSGEGFRMLTMFQNQLSRNFNYVRTHILASAKAGKISKAEALRRFVEGILIPGMFIGMISSGRMPKDPADFARNSIRPLVAMFPIFGPMASSAMGGFYDTTDPATFQILSEMSRAVYYANQNEWGKFLGQLPQIAGYAKGIPVNAPQRFIEGMIRMAQGKSDDWLELIWGEYVRKEARKQQEGRRGRGIRR</sequence>
<feature type="non-terminal residue" evidence="1">
    <location>
        <position position="1"/>
    </location>
</feature>
<dbReference type="EMBL" id="LAZR01012639">
    <property type="protein sequence ID" value="KKM25794.1"/>
    <property type="molecule type" value="Genomic_DNA"/>
</dbReference>
<evidence type="ECO:0008006" key="2">
    <source>
        <dbReference type="Google" id="ProtNLM"/>
    </source>
</evidence>
<dbReference type="AlphaFoldDB" id="A0A0F9J050"/>
<reference evidence="1" key="1">
    <citation type="journal article" date="2015" name="Nature">
        <title>Complex archaea that bridge the gap between prokaryotes and eukaryotes.</title>
        <authorList>
            <person name="Spang A."/>
            <person name="Saw J.H."/>
            <person name="Jorgensen S.L."/>
            <person name="Zaremba-Niedzwiedzka K."/>
            <person name="Martijn J."/>
            <person name="Lind A.E."/>
            <person name="van Eijk R."/>
            <person name="Schleper C."/>
            <person name="Guy L."/>
            <person name="Ettema T.J."/>
        </authorList>
    </citation>
    <scope>NUCLEOTIDE SEQUENCE</scope>
</reference>
<proteinExistence type="predicted"/>
<name>A0A0F9J050_9ZZZZ</name>
<comment type="caution">
    <text evidence="1">The sequence shown here is derived from an EMBL/GenBank/DDBJ whole genome shotgun (WGS) entry which is preliminary data.</text>
</comment>
<evidence type="ECO:0000313" key="1">
    <source>
        <dbReference type="EMBL" id="KKM25794.1"/>
    </source>
</evidence>
<accession>A0A0F9J050</accession>
<protein>
    <recommendedName>
        <fullName evidence="2">Large polyvalent protein associated domain-containing protein</fullName>
    </recommendedName>
</protein>
<gene>
    <name evidence="1" type="ORF">LCGC14_1591350</name>
</gene>